<keyword evidence="2" id="KW-1133">Transmembrane helix</keyword>
<comment type="caution">
    <text evidence="3">The sequence shown here is derived from an EMBL/GenBank/DDBJ whole genome shotgun (WGS) entry which is preliminary data.</text>
</comment>
<dbReference type="Proteomes" id="UP000708347">
    <property type="component" value="Unassembled WGS sequence"/>
</dbReference>
<dbReference type="RefSeq" id="WP_174400251.1">
    <property type="nucleotide sequence ID" value="NZ_VBSB01000016.1"/>
</dbReference>
<accession>A0ABX2JXS4</accession>
<gene>
    <name evidence="3" type="ORF">FEG63_23670</name>
</gene>
<dbReference type="EMBL" id="VBSB01000016">
    <property type="protein sequence ID" value="NTY62541.1"/>
    <property type="molecule type" value="Genomic_DNA"/>
</dbReference>
<keyword evidence="2" id="KW-0472">Membrane</keyword>
<evidence type="ECO:0000313" key="4">
    <source>
        <dbReference type="Proteomes" id="UP000708347"/>
    </source>
</evidence>
<evidence type="ECO:0000256" key="2">
    <source>
        <dbReference type="SAM" id="Phobius"/>
    </source>
</evidence>
<protein>
    <submittedName>
        <fullName evidence="3">Uncharacterized protein</fullName>
    </submittedName>
</protein>
<keyword evidence="2" id="KW-0812">Transmembrane</keyword>
<feature type="region of interest" description="Disordered" evidence="1">
    <location>
        <begin position="69"/>
        <end position="91"/>
    </location>
</feature>
<feature type="transmembrane region" description="Helical" evidence="2">
    <location>
        <begin position="30"/>
        <end position="46"/>
    </location>
</feature>
<name>A0ABX2JXS4_9MYCO</name>
<feature type="region of interest" description="Disordered" evidence="1">
    <location>
        <begin position="103"/>
        <end position="135"/>
    </location>
</feature>
<sequence length="135" mass="14002">MKIVLMVAAGVAVGLTVVLAVVVQIIERLAPVLVVVAVAIVVLRLVQRRTSASRAYPAGSQAKYPAVALPSLSPASPPTPPAINEAPDAPYLRWGPAPDDFAAVPVNAARGSGPAVHRRPRTASRPLSPARGRRP</sequence>
<keyword evidence="4" id="KW-1185">Reference proteome</keyword>
<reference evidence="3 4" key="1">
    <citation type="submission" date="2019-05" db="EMBL/GenBank/DDBJ databases">
        <title>Mycolicibacterium sphagni ENV482 genome assembly.</title>
        <authorList>
            <person name="Chen W."/>
            <person name="Faulkner N.W."/>
            <person name="Hyman M.R."/>
        </authorList>
    </citation>
    <scope>NUCLEOTIDE SEQUENCE [LARGE SCALE GENOMIC DNA]</scope>
    <source>
        <strain evidence="3 4">ENV482</strain>
    </source>
</reference>
<evidence type="ECO:0000256" key="1">
    <source>
        <dbReference type="SAM" id="MobiDB-lite"/>
    </source>
</evidence>
<organism evidence="3 4">
    <name type="scientific">Mycolicibacterium sphagni</name>
    <dbReference type="NCBI Taxonomy" id="1786"/>
    <lineage>
        <taxon>Bacteria</taxon>
        <taxon>Bacillati</taxon>
        <taxon>Actinomycetota</taxon>
        <taxon>Actinomycetes</taxon>
        <taxon>Mycobacteriales</taxon>
        <taxon>Mycobacteriaceae</taxon>
        <taxon>Mycolicibacterium</taxon>
    </lineage>
</organism>
<proteinExistence type="predicted"/>
<evidence type="ECO:0000313" key="3">
    <source>
        <dbReference type="EMBL" id="NTY62541.1"/>
    </source>
</evidence>